<feature type="domain" description="Dynein heavy chain ATP-binding dynein motor region" evidence="3">
    <location>
        <begin position="82"/>
        <end position="301"/>
    </location>
</feature>
<dbReference type="Gene3D" id="3.40.50.300">
    <property type="entry name" value="P-loop containing nucleotide triphosphate hydrolases"/>
    <property type="match status" value="1"/>
</dbReference>
<dbReference type="Gene3D" id="1.20.920.20">
    <property type="match status" value="1"/>
</dbReference>
<dbReference type="PANTHER" id="PTHR22878:SF70">
    <property type="entry name" value="DYNEIN HEAVY CHAIN 2, AXONEMAL"/>
    <property type="match status" value="1"/>
</dbReference>
<dbReference type="Gene3D" id="6.10.140.1060">
    <property type="match status" value="1"/>
</dbReference>
<dbReference type="InterPro" id="IPR024743">
    <property type="entry name" value="Dynein_HC_stalk"/>
</dbReference>
<dbReference type="GO" id="GO:0045505">
    <property type="term" value="F:dynein intermediate chain binding"/>
    <property type="evidence" value="ECO:0007669"/>
    <property type="project" value="InterPro"/>
</dbReference>
<accession>A0A4P9WT43</accession>
<dbReference type="Pfam" id="PF12777">
    <property type="entry name" value="MT"/>
    <property type="match status" value="1"/>
</dbReference>
<dbReference type="PANTHER" id="PTHR22878">
    <property type="entry name" value="DYNEIN HEAVY CHAIN 6, AXONEMAL-LIKE-RELATED"/>
    <property type="match status" value="1"/>
</dbReference>
<name>A0A4P9WT43_9FUNG</name>
<keyword evidence="1" id="KW-0812">Transmembrane</keyword>
<proteinExistence type="predicted"/>
<sequence>MGGLGGEKSRWTIIVQDMEMALVDLPGNILIASGVIAYLGAFSKTYRQECTTDWIQECRRVGIPCSEKFTLSSILGDPIQIRDWAIYGMPSDNFSIDNGIIIKNSRQWPLMIDPQGQANRWIKQMEASNNLQVIKLTDSDYIRTLENAITFGQPVLLENVKEELDPVLDSVLGKQIFKSGGVNCIRLGDAIVEYSDNFRLYITTKLRNPHYLPEISTKVTLLNFMIIQEGLEDQLLGIVVSKERPELQDEKNQLIMQSAENKKRLKSIEDRILEILSSSEGNILENETAIQVLSSSKLLSVELSEKQK</sequence>
<feature type="transmembrane region" description="Helical" evidence="1">
    <location>
        <begin position="21"/>
        <end position="41"/>
    </location>
</feature>
<dbReference type="InterPro" id="IPR027417">
    <property type="entry name" value="P-loop_NTPase"/>
</dbReference>
<evidence type="ECO:0000259" key="2">
    <source>
        <dbReference type="Pfam" id="PF12777"/>
    </source>
</evidence>
<evidence type="ECO:0008006" key="6">
    <source>
        <dbReference type="Google" id="ProtNLM"/>
    </source>
</evidence>
<dbReference type="GO" id="GO:0030286">
    <property type="term" value="C:dynein complex"/>
    <property type="evidence" value="ECO:0007669"/>
    <property type="project" value="InterPro"/>
</dbReference>
<evidence type="ECO:0000313" key="5">
    <source>
        <dbReference type="Proteomes" id="UP000268535"/>
    </source>
</evidence>
<dbReference type="EMBL" id="ML011350">
    <property type="protein sequence ID" value="RKO95585.1"/>
    <property type="molecule type" value="Genomic_DNA"/>
</dbReference>
<dbReference type="FunFam" id="3.40.50.300:FF:000223">
    <property type="entry name" value="Dynein heavy chain 3, axonemal"/>
    <property type="match status" value="1"/>
</dbReference>
<feature type="non-terminal residue" evidence="4">
    <location>
        <position position="308"/>
    </location>
</feature>
<dbReference type="Pfam" id="PF12781">
    <property type="entry name" value="AAA_9"/>
    <property type="match status" value="1"/>
</dbReference>
<protein>
    <recommendedName>
        <fullName evidence="6">Dynein heavy chain ATP-binding dynein motor region domain-containing protein</fullName>
    </recommendedName>
</protein>
<evidence type="ECO:0000313" key="4">
    <source>
        <dbReference type="EMBL" id="RKO95585.1"/>
    </source>
</evidence>
<evidence type="ECO:0000259" key="3">
    <source>
        <dbReference type="Pfam" id="PF12781"/>
    </source>
</evidence>
<dbReference type="GO" id="GO:0007018">
    <property type="term" value="P:microtubule-based movement"/>
    <property type="evidence" value="ECO:0007669"/>
    <property type="project" value="InterPro"/>
</dbReference>
<dbReference type="InterPro" id="IPR035706">
    <property type="entry name" value="AAA_9"/>
</dbReference>
<dbReference type="InterPro" id="IPR026983">
    <property type="entry name" value="DHC"/>
</dbReference>
<evidence type="ECO:0000256" key="1">
    <source>
        <dbReference type="SAM" id="Phobius"/>
    </source>
</evidence>
<dbReference type="Proteomes" id="UP000268535">
    <property type="component" value="Unassembled WGS sequence"/>
</dbReference>
<organism evidence="4 5">
    <name type="scientific">Caulochytrium protostelioides</name>
    <dbReference type="NCBI Taxonomy" id="1555241"/>
    <lineage>
        <taxon>Eukaryota</taxon>
        <taxon>Fungi</taxon>
        <taxon>Fungi incertae sedis</taxon>
        <taxon>Chytridiomycota</taxon>
        <taxon>Chytridiomycota incertae sedis</taxon>
        <taxon>Chytridiomycetes</taxon>
        <taxon>Caulochytriales</taxon>
        <taxon>Caulochytriaceae</taxon>
        <taxon>Caulochytrium</taxon>
    </lineage>
</organism>
<keyword evidence="1" id="KW-1133">Transmembrane helix</keyword>
<reference evidence="5" key="1">
    <citation type="journal article" date="2018" name="Nat. Microbiol.">
        <title>Leveraging single-cell genomics to expand the fungal tree of life.</title>
        <authorList>
            <person name="Ahrendt S.R."/>
            <person name="Quandt C.A."/>
            <person name="Ciobanu D."/>
            <person name="Clum A."/>
            <person name="Salamov A."/>
            <person name="Andreopoulos B."/>
            <person name="Cheng J.F."/>
            <person name="Woyke T."/>
            <person name="Pelin A."/>
            <person name="Henrissat B."/>
            <person name="Reynolds N.K."/>
            <person name="Benny G.L."/>
            <person name="Smith M.E."/>
            <person name="James T.Y."/>
            <person name="Grigoriev I.V."/>
        </authorList>
    </citation>
    <scope>NUCLEOTIDE SEQUENCE [LARGE SCALE GENOMIC DNA]</scope>
    <source>
        <strain evidence="5">ATCC 52028</strain>
    </source>
</reference>
<dbReference type="GO" id="GO:0051959">
    <property type="term" value="F:dynein light intermediate chain binding"/>
    <property type="evidence" value="ECO:0007669"/>
    <property type="project" value="InterPro"/>
</dbReference>
<keyword evidence="1" id="KW-0472">Membrane</keyword>
<gene>
    <name evidence="4" type="ORF">CAUPRSCDRAFT_12718</name>
</gene>
<dbReference type="AlphaFoldDB" id="A0A4P9WT43"/>
<feature type="domain" description="Dynein heavy chain coiled coil stalk" evidence="2">
    <location>
        <begin position="1"/>
        <end position="50"/>
    </location>
</feature>